<sequence length="383" mass="41645">MGNMLQRSDSDLKNWDLICSTRFAKCFISMLVASRPPTFSVSSSYLCTMSSPSTSLVGSTAESIDSASPIIQAGEPWLPEPGELPTTPWYEEKASTLRLSDISIVKEKGGTMGKFELPQAPFNPLRPHAISANQEVRTGEILPLEDVKSRAARDAERLKLEGREEFLKSSEFDTLLGKKAGGFFKNGFLGCVAQWRANGYSEDEHPAPFLNPSSTIRAVHRLELGMIRSNSSFCANNLSSGLHVCVEELRDFASAELGLCAELVRLTCLRRRATRLCQCGTGLMCRAGRAFASLPVRNWAYVPSWSGFCVEELREFASAELGLCAELGGLVRSLSGGKSSALRPWCGTFCVTVLPTTLSSSPLGWHLVSSSSFPQTAPIDVAK</sequence>
<organism evidence="1 2">
    <name type="scientific">Dorcoceras hygrometricum</name>
    <dbReference type="NCBI Taxonomy" id="472368"/>
    <lineage>
        <taxon>Eukaryota</taxon>
        <taxon>Viridiplantae</taxon>
        <taxon>Streptophyta</taxon>
        <taxon>Embryophyta</taxon>
        <taxon>Tracheophyta</taxon>
        <taxon>Spermatophyta</taxon>
        <taxon>Magnoliopsida</taxon>
        <taxon>eudicotyledons</taxon>
        <taxon>Gunneridae</taxon>
        <taxon>Pentapetalae</taxon>
        <taxon>asterids</taxon>
        <taxon>lamiids</taxon>
        <taxon>Lamiales</taxon>
        <taxon>Gesneriaceae</taxon>
        <taxon>Didymocarpoideae</taxon>
        <taxon>Trichosporeae</taxon>
        <taxon>Loxocarpinae</taxon>
        <taxon>Dorcoceras</taxon>
    </lineage>
</organism>
<protein>
    <submittedName>
        <fullName evidence="1">Uncharacterized protein</fullName>
    </submittedName>
</protein>
<keyword evidence="2" id="KW-1185">Reference proteome</keyword>
<accession>A0A2Z7DGP2</accession>
<proteinExistence type="predicted"/>
<evidence type="ECO:0000313" key="2">
    <source>
        <dbReference type="Proteomes" id="UP000250235"/>
    </source>
</evidence>
<name>A0A2Z7DGP2_9LAMI</name>
<dbReference type="AlphaFoldDB" id="A0A2Z7DGP2"/>
<dbReference type="EMBL" id="KQ988193">
    <property type="protein sequence ID" value="KZV56498.1"/>
    <property type="molecule type" value="Genomic_DNA"/>
</dbReference>
<evidence type="ECO:0000313" key="1">
    <source>
        <dbReference type="EMBL" id="KZV56498.1"/>
    </source>
</evidence>
<dbReference type="Proteomes" id="UP000250235">
    <property type="component" value="Unassembled WGS sequence"/>
</dbReference>
<reference evidence="1 2" key="1">
    <citation type="journal article" date="2015" name="Proc. Natl. Acad. Sci. U.S.A.">
        <title>The resurrection genome of Boea hygrometrica: A blueprint for survival of dehydration.</title>
        <authorList>
            <person name="Xiao L."/>
            <person name="Yang G."/>
            <person name="Zhang L."/>
            <person name="Yang X."/>
            <person name="Zhao S."/>
            <person name="Ji Z."/>
            <person name="Zhou Q."/>
            <person name="Hu M."/>
            <person name="Wang Y."/>
            <person name="Chen M."/>
            <person name="Xu Y."/>
            <person name="Jin H."/>
            <person name="Xiao X."/>
            <person name="Hu G."/>
            <person name="Bao F."/>
            <person name="Hu Y."/>
            <person name="Wan P."/>
            <person name="Li L."/>
            <person name="Deng X."/>
            <person name="Kuang T."/>
            <person name="Xiang C."/>
            <person name="Zhu J.K."/>
            <person name="Oliver M.J."/>
            <person name="He Y."/>
        </authorList>
    </citation>
    <scope>NUCLEOTIDE SEQUENCE [LARGE SCALE GENOMIC DNA]</scope>
    <source>
        <strain evidence="2">cv. XS01</strain>
    </source>
</reference>
<gene>
    <name evidence="1" type="ORF">F511_22306</name>
</gene>